<gene>
    <name evidence="2" type="ORF">SAMN05216586_10896</name>
</gene>
<dbReference type="EMBL" id="FNVE01000008">
    <property type="protein sequence ID" value="SEG51012.1"/>
    <property type="molecule type" value="Genomic_DNA"/>
</dbReference>
<proteinExistence type="predicted"/>
<sequence>MTRLVFLVSLLSLSLTVPPACAQEPAPLEFALADFPPYFQLNDQGEPGGPVLALADALFAEADLPFATRGYPAARLYSRLQQGQTIVSMGGEGHPGMLVGALQGNVPVFNLALNIYRKPQQPAIHSPAGLAGSSVILIGAYRYGALGEQLKAPGSRVRIAYANSHSGALQMLLHDRAPYLLNYDDPMRSLIEALPADSIASDPLVRMDVYFFISRAHPDAEGLRDRLDAALRRVKQRGDVQRILSAAPYPH</sequence>
<evidence type="ECO:0000313" key="2">
    <source>
        <dbReference type="EMBL" id="SEG51012.1"/>
    </source>
</evidence>
<dbReference type="Proteomes" id="UP000243518">
    <property type="component" value="Unassembled WGS sequence"/>
</dbReference>
<keyword evidence="3" id="KW-1185">Reference proteome</keyword>
<accession>A0AAQ1JQN6</accession>
<dbReference type="Gene3D" id="3.40.190.10">
    <property type="entry name" value="Periplasmic binding protein-like II"/>
    <property type="match status" value="2"/>
</dbReference>
<dbReference type="AlphaFoldDB" id="A0AAQ1JQN6"/>
<comment type="caution">
    <text evidence="2">The sequence shown here is derived from an EMBL/GenBank/DDBJ whole genome shotgun (WGS) entry which is preliminary data.</text>
</comment>
<protein>
    <submittedName>
        <fullName evidence="2">Polar amino acid transport system substrate-binding protein</fullName>
    </submittedName>
</protein>
<feature type="signal peptide" evidence="1">
    <location>
        <begin position="1"/>
        <end position="22"/>
    </location>
</feature>
<organism evidence="2 3">
    <name type="scientific">Halopseudomonas aestusnigri</name>
    <dbReference type="NCBI Taxonomy" id="857252"/>
    <lineage>
        <taxon>Bacteria</taxon>
        <taxon>Pseudomonadati</taxon>
        <taxon>Pseudomonadota</taxon>
        <taxon>Gammaproteobacteria</taxon>
        <taxon>Pseudomonadales</taxon>
        <taxon>Pseudomonadaceae</taxon>
        <taxon>Halopseudomonas</taxon>
    </lineage>
</organism>
<dbReference type="RefSeq" id="WP_088276263.1">
    <property type="nucleotide sequence ID" value="NZ_FNVE01000008.1"/>
</dbReference>
<keyword evidence="1" id="KW-0732">Signal</keyword>
<feature type="chain" id="PRO_5042998104" evidence="1">
    <location>
        <begin position="23"/>
        <end position="251"/>
    </location>
</feature>
<dbReference type="SUPFAM" id="SSF53850">
    <property type="entry name" value="Periplasmic binding protein-like II"/>
    <property type="match status" value="1"/>
</dbReference>
<evidence type="ECO:0000256" key="1">
    <source>
        <dbReference type="SAM" id="SignalP"/>
    </source>
</evidence>
<reference evidence="2 3" key="1">
    <citation type="submission" date="2016-10" db="EMBL/GenBank/DDBJ databases">
        <authorList>
            <person name="Varghese N."/>
            <person name="Submissions S."/>
        </authorList>
    </citation>
    <scope>NUCLEOTIDE SEQUENCE [LARGE SCALE GENOMIC DNA]</scope>
    <source>
        <strain evidence="2 3">CECT 8317</strain>
    </source>
</reference>
<evidence type="ECO:0000313" key="3">
    <source>
        <dbReference type="Proteomes" id="UP000243518"/>
    </source>
</evidence>
<name>A0AAQ1JQN6_9GAMM</name>